<dbReference type="PROSITE" id="PS50005">
    <property type="entry name" value="TPR"/>
    <property type="match status" value="1"/>
</dbReference>
<evidence type="ECO:0000313" key="4">
    <source>
        <dbReference type="Proteomes" id="UP000321058"/>
    </source>
</evidence>
<dbReference type="CDD" id="cd07302">
    <property type="entry name" value="CHD"/>
    <property type="match status" value="1"/>
</dbReference>
<organism evidence="3 4">
    <name type="scientific">Reyranella soli</name>
    <dbReference type="NCBI Taxonomy" id="1230389"/>
    <lineage>
        <taxon>Bacteria</taxon>
        <taxon>Pseudomonadati</taxon>
        <taxon>Pseudomonadota</taxon>
        <taxon>Alphaproteobacteria</taxon>
        <taxon>Hyphomicrobiales</taxon>
        <taxon>Reyranellaceae</taxon>
        <taxon>Reyranella</taxon>
    </lineage>
</organism>
<dbReference type="AlphaFoldDB" id="A0A512NLQ7"/>
<dbReference type="InterPro" id="IPR029787">
    <property type="entry name" value="Nucleotide_cyclase"/>
</dbReference>
<dbReference type="GO" id="GO:0035556">
    <property type="term" value="P:intracellular signal transduction"/>
    <property type="evidence" value="ECO:0007669"/>
    <property type="project" value="InterPro"/>
</dbReference>
<dbReference type="GO" id="GO:0004016">
    <property type="term" value="F:adenylate cyclase activity"/>
    <property type="evidence" value="ECO:0007669"/>
    <property type="project" value="UniProtKB-ARBA"/>
</dbReference>
<sequence>MTEQRRLAAIVSADVAGYSRLMGRDESGTLAALKAVRQEVVEPAITRHGGRIVKTTGDGLLLEFQSVVNAVRCAIEVQTAIADRSGGIAEDRRINFRVGINLGDIIVDGDDIFGDGVNVAARLQEIAPPGGICISSRVHDDVRDRLDTEFDDGGTQSLKNIARPVQVWLLRPGRAIPLKAAPAPTTLTLPDKPSIAVLPFLNMSGDPEQEYFTDGVTEDIITELSRFHSLFVIARNSSFSYKGKSLNIQQVGRDLGVRYLLDGSMRKSSNRIRVTGQLVDTLTGNQIWSERYDRVPEDVFAVQEELTQAVVAAIAPQIELTEQLRAARKRPENLSAYEIALRAYAHAAEGRDKTDRGIADLAIREAKEALAIDPSSVPALHAICIAHSNALHGQLVVDREHALREAASAAARAIELDGANALSYAQRGIIVLLSGQLDRYPEALMDARRAHELNPNDTFVLRLLGTLEAAVGQHEQALEHGQQVLRLNPRQSRNHMAYNLMAYASFGAKKYREGVEWASRALNHMPSYAPAYIHYVVCLVGSGDVAKARVAFDSGKALAPEYFRSRLDSASSYAREEDSKRATTFLRISAGLEDPSAAEALR</sequence>
<feature type="domain" description="Guanylate cyclase" evidence="2">
    <location>
        <begin position="9"/>
        <end position="124"/>
    </location>
</feature>
<keyword evidence="4" id="KW-1185">Reference proteome</keyword>
<dbReference type="PANTHER" id="PTHR43081:SF19">
    <property type="entry name" value="PH-SENSITIVE ADENYLATE CYCLASE RV1264"/>
    <property type="match status" value="1"/>
</dbReference>
<dbReference type="SMART" id="SM00028">
    <property type="entry name" value="TPR"/>
    <property type="match status" value="4"/>
</dbReference>
<dbReference type="Pfam" id="PF00211">
    <property type="entry name" value="Guanylate_cyc"/>
    <property type="match status" value="1"/>
</dbReference>
<dbReference type="PROSITE" id="PS50125">
    <property type="entry name" value="GUANYLATE_CYCLASE_2"/>
    <property type="match status" value="1"/>
</dbReference>
<dbReference type="OrthoDB" id="7374210at2"/>
<comment type="caution">
    <text evidence="3">The sequence shown here is derived from an EMBL/GenBank/DDBJ whole genome shotgun (WGS) entry which is preliminary data.</text>
</comment>
<reference evidence="3 4" key="1">
    <citation type="submission" date="2019-07" db="EMBL/GenBank/DDBJ databases">
        <title>Whole genome shotgun sequence of Reyranella soli NBRC 108950.</title>
        <authorList>
            <person name="Hosoyama A."/>
            <person name="Uohara A."/>
            <person name="Ohji S."/>
            <person name="Ichikawa N."/>
        </authorList>
    </citation>
    <scope>NUCLEOTIDE SEQUENCE [LARGE SCALE GENOMIC DNA]</scope>
    <source>
        <strain evidence="3 4">NBRC 108950</strain>
    </source>
</reference>
<evidence type="ECO:0000313" key="3">
    <source>
        <dbReference type="EMBL" id="GEP59881.1"/>
    </source>
</evidence>
<evidence type="ECO:0000259" key="2">
    <source>
        <dbReference type="PROSITE" id="PS50125"/>
    </source>
</evidence>
<evidence type="ECO:0000256" key="1">
    <source>
        <dbReference type="PROSITE-ProRule" id="PRU00339"/>
    </source>
</evidence>
<dbReference type="GO" id="GO:0006171">
    <property type="term" value="P:cAMP biosynthetic process"/>
    <property type="evidence" value="ECO:0007669"/>
    <property type="project" value="TreeGrafter"/>
</dbReference>
<dbReference type="SUPFAM" id="SSF48452">
    <property type="entry name" value="TPR-like"/>
    <property type="match status" value="1"/>
</dbReference>
<dbReference type="InterPro" id="IPR001054">
    <property type="entry name" value="A/G_cyclase"/>
</dbReference>
<dbReference type="Gene3D" id="3.40.50.10070">
    <property type="entry name" value="TolB, N-terminal domain"/>
    <property type="match status" value="1"/>
</dbReference>
<feature type="repeat" description="TPR" evidence="1">
    <location>
        <begin position="458"/>
        <end position="491"/>
    </location>
</feature>
<dbReference type="InterPro" id="IPR011990">
    <property type="entry name" value="TPR-like_helical_dom_sf"/>
</dbReference>
<keyword evidence="1" id="KW-0802">TPR repeat</keyword>
<dbReference type="SUPFAM" id="SSF55073">
    <property type="entry name" value="Nucleotide cyclase"/>
    <property type="match status" value="1"/>
</dbReference>
<dbReference type="InterPro" id="IPR050697">
    <property type="entry name" value="Adenylyl/Guanylyl_Cyclase_3/4"/>
</dbReference>
<proteinExistence type="predicted"/>
<dbReference type="Proteomes" id="UP000321058">
    <property type="component" value="Unassembled WGS sequence"/>
</dbReference>
<dbReference type="EMBL" id="BKAJ01000143">
    <property type="protein sequence ID" value="GEP59881.1"/>
    <property type="molecule type" value="Genomic_DNA"/>
</dbReference>
<name>A0A512NLQ7_9HYPH</name>
<dbReference type="Gene3D" id="3.30.70.1230">
    <property type="entry name" value="Nucleotide cyclase"/>
    <property type="match status" value="1"/>
</dbReference>
<accession>A0A512NLQ7</accession>
<protein>
    <submittedName>
        <fullName evidence="3">Guanylyl cyclase</fullName>
    </submittedName>
</protein>
<dbReference type="PANTHER" id="PTHR43081">
    <property type="entry name" value="ADENYLATE CYCLASE, TERMINAL-DIFFERENTIATION SPECIFIC-RELATED"/>
    <property type="match status" value="1"/>
</dbReference>
<gene>
    <name evidence="3" type="ORF">RSO01_70470</name>
</gene>
<dbReference type="InterPro" id="IPR019734">
    <property type="entry name" value="TPR_rpt"/>
</dbReference>
<dbReference type="Gene3D" id="1.25.40.10">
    <property type="entry name" value="Tetratricopeptide repeat domain"/>
    <property type="match status" value="2"/>
</dbReference>
<dbReference type="RefSeq" id="WP_147155258.1">
    <property type="nucleotide sequence ID" value="NZ_BKAJ01000143.1"/>
</dbReference>